<dbReference type="GO" id="GO:0030246">
    <property type="term" value="F:carbohydrate binding"/>
    <property type="evidence" value="ECO:0007669"/>
    <property type="project" value="InterPro"/>
</dbReference>
<protein>
    <submittedName>
        <fullName evidence="9">Outer membrane receptor proteins, mostly Fe transport</fullName>
    </submittedName>
</protein>
<evidence type="ECO:0000256" key="3">
    <source>
        <dbReference type="ARBA" id="ARBA00022452"/>
    </source>
</evidence>
<feature type="chain" id="PRO_5011578709" evidence="7">
    <location>
        <begin position="25"/>
        <end position="1002"/>
    </location>
</feature>
<comment type="subcellular location">
    <subcellularLocation>
        <location evidence="1">Cell outer membrane</location>
        <topology evidence="1">Multi-pass membrane protein</topology>
    </subcellularLocation>
</comment>
<name>A0A1I5QYE4_9SPHN</name>
<feature type="domain" description="TonB-dependent transporter Oar-like beta-barrel" evidence="8">
    <location>
        <begin position="264"/>
        <end position="356"/>
    </location>
</feature>
<dbReference type="OrthoDB" id="9768147at2"/>
<evidence type="ECO:0000259" key="8">
    <source>
        <dbReference type="Pfam" id="PF25183"/>
    </source>
</evidence>
<feature type="domain" description="TonB-dependent transporter Oar-like beta-barrel" evidence="8">
    <location>
        <begin position="362"/>
        <end position="905"/>
    </location>
</feature>
<dbReference type="PANTHER" id="PTHR30069:SF46">
    <property type="entry name" value="OAR PROTEIN"/>
    <property type="match status" value="1"/>
</dbReference>
<dbReference type="Pfam" id="PF13620">
    <property type="entry name" value="CarboxypepD_reg"/>
    <property type="match status" value="1"/>
</dbReference>
<evidence type="ECO:0000256" key="4">
    <source>
        <dbReference type="ARBA" id="ARBA00022692"/>
    </source>
</evidence>
<keyword evidence="7" id="KW-0732">Signal</keyword>
<dbReference type="InterPro" id="IPR013784">
    <property type="entry name" value="Carb-bd-like_fold"/>
</dbReference>
<dbReference type="PANTHER" id="PTHR30069">
    <property type="entry name" value="TONB-DEPENDENT OUTER MEMBRANE RECEPTOR"/>
    <property type="match status" value="1"/>
</dbReference>
<keyword evidence="4" id="KW-0812">Transmembrane</keyword>
<evidence type="ECO:0000256" key="6">
    <source>
        <dbReference type="ARBA" id="ARBA00023237"/>
    </source>
</evidence>
<evidence type="ECO:0000256" key="7">
    <source>
        <dbReference type="SAM" id="SignalP"/>
    </source>
</evidence>
<dbReference type="GO" id="GO:0015344">
    <property type="term" value="F:siderophore uptake transmembrane transporter activity"/>
    <property type="evidence" value="ECO:0007669"/>
    <property type="project" value="TreeGrafter"/>
</dbReference>
<dbReference type="GO" id="GO:0044718">
    <property type="term" value="P:siderophore transmembrane transport"/>
    <property type="evidence" value="ECO:0007669"/>
    <property type="project" value="TreeGrafter"/>
</dbReference>
<dbReference type="Gene3D" id="2.40.170.20">
    <property type="entry name" value="TonB-dependent receptor, beta-barrel domain"/>
    <property type="match status" value="1"/>
</dbReference>
<keyword evidence="6" id="KW-0998">Cell outer membrane</keyword>
<keyword evidence="5" id="KW-0472">Membrane</keyword>
<dbReference type="AlphaFoldDB" id="A0A1I5QYE4"/>
<dbReference type="GO" id="GO:0009279">
    <property type="term" value="C:cell outer membrane"/>
    <property type="evidence" value="ECO:0007669"/>
    <property type="project" value="UniProtKB-SubCell"/>
</dbReference>
<evidence type="ECO:0000313" key="9">
    <source>
        <dbReference type="EMBL" id="SFP51298.1"/>
    </source>
</evidence>
<dbReference type="Pfam" id="PF25183">
    <property type="entry name" value="OMP_b-brl_4"/>
    <property type="match status" value="2"/>
</dbReference>
<dbReference type="STRING" id="634430.SAMN04488241_102383"/>
<dbReference type="RefSeq" id="WP_093331658.1">
    <property type="nucleotide sequence ID" value="NZ_FOXP01000002.1"/>
</dbReference>
<dbReference type="InterPro" id="IPR039426">
    <property type="entry name" value="TonB-dep_rcpt-like"/>
</dbReference>
<keyword evidence="2" id="KW-0813">Transport</keyword>
<dbReference type="Proteomes" id="UP000199586">
    <property type="component" value="Unassembled WGS sequence"/>
</dbReference>
<evidence type="ECO:0000256" key="5">
    <source>
        <dbReference type="ARBA" id="ARBA00023136"/>
    </source>
</evidence>
<dbReference type="InterPro" id="IPR036942">
    <property type="entry name" value="Beta-barrel_TonB_sf"/>
</dbReference>
<dbReference type="SUPFAM" id="SSF56935">
    <property type="entry name" value="Porins"/>
    <property type="match status" value="1"/>
</dbReference>
<accession>A0A1I5QYE4</accession>
<evidence type="ECO:0000313" key="10">
    <source>
        <dbReference type="Proteomes" id="UP000199586"/>
    </source>
</evidence>
<keyword evidence="9" id="KW-0675">Receptor</keyword>
<evidence type="ECO:0000256" key="1">
    <source>
        <dbReference type="ARBA" id="ARBA00004571"/>
    </source>
</evidence>
<dbReference type="SUPFAM" id="SSF49452">
    <property type="entry name" value="Starch-binding domain-like"/>
    <property type="match status" value="1"/>
</dbReference>
<evidence type="ECO:0000256" key="2">
    <source>
        <dbReference type="ARBA" id="ARBA00022448"/>
    </source>
</evidence>
<keyword evidence="10" id="KW-1185">Reference proteome</keyword>
<keyword evidence="3" id="KW-1134">Transmembrane beta strand</keyword>
<dbReference type="InterPro" id="IPR057601">
    <property type="entry name" value="Oar-like_b-barrel"/>
</dbReference>
<dbReference type="EMBL" id="FOXP01000002">
    <property type="protein sequence ID" value="SFP51298.1"/>
    <property type="molecule type" value="Genomic_DNA"/>
</dbReference>
<feature type="signal peptide" evidence="7">
    <location>
        <begin position="1"/>
        <end position="24"/>
    </location>
</feature>
<sequence>MTRTMALRLLLGSAALGATVIAVAPVAAQTSVGSIRGQVTDAAGVPAAAASVVAVNAAIGQTLRATADERGNYALNGLRPGTYEITVTGANGGTFRQRVIVSIGQSATLDARLTTAPAVPAAGEAPAAGDTADTPEAGEIVVTGSRLVETRTSEVATNVSQAQIRTLPQTDRNFLAFAALAPGVQYVDSETNRGIQSGASTRAGVNVFIDGVSLKNQVLEGGVAGQQDSRGNPFGQLAVGEFRVLTQNFKAEYEQAGAAIVTAITKSGTNEFHGEAFAQYTDRSLTAKSIFDKRDGNPEPEFERRQYGFSLGGPIIRDRLFFFGAYEGNDQNRAFTVRVGNRTPENLARFGRFEGQFVSPFRQDFYFGKLTFTPDDNQVFDLSYSKRKETDIQGFGGQTAFEAAENKRNNVDSYLGKWTYTGGDFVNELNLSYVNSDFNPAALNPDLPSQFFDGVITFGGKDSTRQYVQEVWTGREDLTYSGLDGHVIKGGVRMGVVDFTINRTDAPAGRYIYRQNNNNTPNVIADDVDFTFPSEVRLGLGNPRVFASDTQIGAYIQDDWDVTETVQLNLGLRWDYETNPFNNGYVTSDRAAAALRALPKTYYFDPEDYITNGNDRQPFWKAFQPRVGFSWDIKDDQSTVIFGGAGRYYDRNVFNQSLDEVFRNQYQAGVFYFSRDGDRRNPSTDASGNAIPGTGLPTVVFNSSYLDPANLAALRQNAVTGLPELFANKNDAKLPRTDQFSVGVRQRIGVFQASLTGSYIRGKNGYTYLFATRSNNGLGGCCNTAPLQPFGFANALIGYDGLDTRYKALYFTLDKNYSEASGWGFNLNYTFSKGEQNGGDLFSLDGITPDDYGWRPRAGDERHRVVVSGIADLPLGFQFSTLSTFGSGQAYQVFDASDPTRGRVTSRYARKTCIKGVFAFCEVNLTLQNRQRLFGENEVTFAVDFFNVFNNKNYTGFDGFFNNQVNPATGQAFDELQAADLTSATGLLTLPRRFQFRVGYRF</sequence>
<gene>
    <name evidence="9" type="ORF">SAMN04488241_102383</name>
</gene>
<proteinExistence type="predicted"/>
<reference evidence="9 10" key="1">
    <citation type="submission" date="2016-10" db="EMBL/GenBank/DDBJ databases">
        <authorList>
            <person name="de Groot N.N."/>
        </authorList>
    </citation>
    <scope>NUCLEOTIDE SEQUENCE [LARGE SCALE GENOMIC DNA]</scope>
    <source>
        <strain evidence="9 10">CGMCC 1.9113</strain>
    </source>
</reference>
<dbReference type="Gene3D" id="2.60.40.1120">
    <property type="entry name" value="Carboxypeptidase-like, regulatory domain"/>
    <property type="match status" value="1"/>
</dbReference>
<organism evidence="9 10">
    <name type="scientific">Sphingomonas rubra</name>
    <dbReference type="NCBI Taxonomy" id="634430"/>
    <lineage>
        <taxon>Bacteria</taxon>
        <taxon>Pseudomonadati</taxon>
        <taxon>Pseudomonadota</taxon>
        <taxon>Alphaproteobacteria</taxon>
        <taxon>Sphingomonadales</taxon>
        <taxon>Sphingomonadaceae</taxon>
        <taxon>Sphingomonas</taxon>
    </lineage>
</organism>